<feature type="domain" description="Cytochrome c" evidence="6">
    <location>
        <begin position="16"/>
        <end position="103"/>
    </location>
</feature>
<dbReference type="Pfam" id="PF13442">
    <property type="entry name" value="Cytochrome_CBB3"/>
    <property type="match status" value="1"/>
</dbReference>
<evidence type="ECO:0000313" key="8">
    <source>
        <dbReference type="Proteomes" id="UP000753724"/>
    </source>
</evidence>
<protein>
    <submittedName>
        <fullName evidence="7">Cytochrome c</fullName>
    </submittedName>
</protein>
<sequence length="110" mass="11685">MATPATAATERPAPRPDPAKGAAVFAKWCAPCHAPGMRHPGTAALAAKYNGQLPPELERRSDLTPDMVALYVRAGISLMAPFRKTEISDPQLADLGAYLSPRPHAKGARK</sequence>
<evidence type="ECO:0000256" key="5">
    <source>
        <dbReference type="SAM" id="MobiDB-lite"/>
    </source>
</evidence>
<organism evidence="7 8">
    <name type="scientific">Novosphingobium ovatum</name>
    <dbReference type="NCBI Taxonomy" id="1908523"/>
    <lineage>
        <taxon>Bacteria</taxon>
        <taxon>Pseudomonadati</taxon>
        <taxon>Pseudomonadota</taxon>
        <taxon>Alphaproteobacteria</taxon>
        <taxon>Sphingomonadales</taxon>
        <taxon>Sphingomonadaceae</taxon>
        <taxon>Novosphingobium</taxon>
    </lineage>
</organism>
<dbReference type="EMBL" id="JAAAPO010000001">
    <property type="protein sequence ID" value="NBC35645.1"/>
    <property type="molecule type" value="Genomic_DNA"/>
</dbReference>
<dbReference type="Proteomes" id="UP000753724">
    <property type="component" value="Unassembled WGS sequence"/>
</dbReference>
<keyword evidence="8" id="KW-1185">Reference proteome</keyword>
<evidence type="ECO:0000256" key="1">
    <source>
        <dbReference type="ARBA" id="ARBA00022617"/>
    </source>
</evidence>
<evidence type="ECO:0000256" key="3">
    <source>
        <dbReference type="ARBA" id="ARBA00023004"/>
    </source>
</evidence>
<dbReference type="Gene3D" id="1.10.760.10">
    <property type="entry name" value="Cytochrome c-like domain"/>
    <property type="match status" value="1"/>
</dbReference>
<accession>A0ABW9XAS9</accession>
<keyword evidence="3 4" id="KW-0408">Iron</keyword>
<evidence type="ECO:0000313" key="7">
    <source>
        <dbReference type="EMBL" id="NBC35645.1"/>
    </source>
</evidence>
<gene>
    <name evidence="7" type="ORF">GTZ99_03640</name>
</gene>
<proteinExistence type="predicted"/>
<dbReference type="SUPFAM" id="SSF46626">
    <property type="entry name" value="Cytochrome c"/>
    <property type="match status" value="1"/>
</dbReference>
<comment type="caution">
    <text evidence="7">The sequence shown here is derived from an EMBL/GenBank/DDBJ whole genome shotgun (WGS) entry which is preliminary data.</text>
</comment>
<evidence type="ECO:0000256" key="4">
    <source>
        <dbReference type="PROSITE-ProRule" id="PRU00433"/>
    </source>
</evidence>
<evidence type="ECO:0000256" key="2">
    <source>
        <dbReference type="ARBA" id="ARBA00022723"/>
    </source>
</evidence>
<keyword evidence="1 4" id="KW-0349">Heme</keyword>
<dbReference type="InterPro" id="IPR009056">
    <property type="entry name" value="Cyt_c-like_dom"/>
</dbReference>
<reference evidence="8" key="1">
    <citation type="submission" date="2020-01" db="EMBL/GenBank/DDBJ databases">
        <title>Sphingomonas sp. strain CSW-10.</title>
        <authorList>
            <person name="Chen W.-M."/>
        </authorList>
    </citation>
    <scope>NUCLEOTIDE SEQUENCE [LARGE SCALE GENOMIC DNA]</scope>
    <source>
        <strain evidence="8">FSY-8</strain>
    </source>
</reference>
<dbReference type="PROSITE" id="PS51007">
    <property type="entry name" value="CYTC"/>
    <property type="match status" value="1"/>
</dbReference>
<name>A0ABW9XAS9_9SPHN</name>
<feature type="compositionally biased region" description="Low complexity" evidence="5">
    <location>
        <begin position="1"/>
        <end position="11"/>
    </location>
</feature>
<feature type="region of interest" description="Disordered" evidence="5">
    <location>
        <begin position="1"/>
        <end position="20"/>
    </location>
</feature>
<keyword evidence="2 4" id="KW-0479">Metal-binding</keyword>
<evidence type="ECO:0000259" key="6">
    <source>
        <dbReference type="PROSITE" id="PS51007"/>
    </source>
</evidence>
<dbReference type="InterPro" id="IPR036909">
    <property type="entry name" value="Cyt_c-like_dom_sf"/>
</dbReference>